<keyword evidence="11" id="KW-1185">Reference proteome</keyword>
<feature type="active site" description="Charge relay system" evidence="6">
    <location>
        <position position="86"/>
    </location>
</feature>
<evidence type="ECO:0000313" key="10">
    <source>
        <dbReference type="EMBL" id="QXN95336.1"/>
    </source>
</evidence>
<keyword evidence="4 6" id="KW-0378">Hydrolase</keyword>
<reference evidence="10 11" key="1">
    <citation type="submission" date="2021-07" db="EMBL/GenBank/DDBJ databases">
        <title>Whole Genome Sequence of Nocardia Iowensis.</title>
        <authorList>
            <person name="Lamm A."/>
            <person name="Collins-Fairclough A.M."/>
            <person name="Bunk B."/>
            <person name="Sproer C."/>
        </authorList>
    </citation>
    <scope>NUCLEOTIDE SEQUENCE [LARGE SCALE GENOMIC DNA]</scope>
    <source>
        <strain evidence="10 11">NRRL 5646</strain>
    </source>
</reference>
<keyword evidence="8" id="KW-0812">Transmembrane</keyword>
<proteinExistence type="inferred from homology"/>
<dbReference type="PROSITE" id="PS00136">
    <property type="entry name" value="SUBTILASE_ASP"/>
    <property type="match status" value="1"/>
</dbReference>
<dbReference type="Proteomes" id="UP000694257">
    <property type="component" value="Chromosome"/>
</dbReference>
<dbReference type="GO" id="GO:0006508">
    <property type="term" value="P:proteolysis"/>
    <property type="evidence" value="ECO:0007669"/>
    <property type="project" value="UniProtKB-KW"/>
</dbReference>
<sequence>MSAALGLGLDHGVAYADRPPPVNPGLLPPGDPAVPPDKTEQKSNTACVSTQQGGEGPAIPPPQRALDLPRAWEFSRGAGQVIAVIDTGVSPHPRLPDLEAGGDYVAEGGDGTSDCDAHGTVVAGIVAAKPVEGQGFSGVAPDARVISIRQTSKMFQMAGRSREQRPEDQPDGYGNIDALASAVRRAADRGATVINISLVLCISGSYNPADGPLGAALRYATLERNAVVVVAAGNKEQGCQAGNPGIDPLKPNDDLWKNLTTNVTPARYDDYVLTVGSIDRNGQPSAFSVPGPWLGVAAPGEDIVSLDARGTGTINGFVNQQNGVTPLKGTSFAAPYVAGVVALVRARFPELSALEVIKRIEATAHAPAEGWNPYVGYGAVDPVAALTNEIAPTLPPKQPTSPHSMQLAVPAPPVPPDHRARNIALIGSGTVALLLILGMLASFPIRRRFGVSADDM</sequence>
<evidence type="ECO:0000259" key="9">
    <source>
        <dbReference type="Pfam" id="PF00082"/>
    </source>
</evidence>
<dbReference type="PROSITE" id="PS51892">
    <property type="entry name" value="SUBTILASE"/>
    <property type="match status" value="1"/>
</dbReference>
<feature type="active site" description="Charge relay system" evidence="6">
    <location>
        <position position="118"/>
    </location>
</feature>
<protein>
    <submittedName>
        <fullName evidence="10">Type VII secretion-associated serine protease mycosin</fullName>
    </submittedName>
</protein>
<dbReference type="EMBL" id="CP078145">
    <property type="protein sequence ID" value="QXN95336.1"/>
    <property type="molecule type" value="Genomic_DNA"/>
</dbReference>
<feature type="region of interest" description="Disordered" evidence="7">
    <location>
        <begin position="1"/>
        <end position="62"/>
    </location>
</feature>
<keyword evidence="3" id="KW-0732">Signal</keyword>
<evidence type="ECO:0000256" key="1">
    <source>
        <dbReference type="ARBA" id="ARBA00011073"/>
    </source>
</evidence>
<keyword evidence="8" id="KW-1133">Transmembrane helix</keyword>
<evidence type="ECO:0000256" key="8">
    <source>
        <dbReference type="SAM" id="Phobius"/>
    </source>
</evidence>
<feature type="domain" description="Peptidase S8/S53" evidence="9">
    <location>
        <begin position="77"/>
        <end position="378"/>
    </location>
</feature>
<evidence type="ECO:0000256" key="2">
    <source>
        <dbReference type="ARBA" id="ARBA00022670"/>
    </source>
</evidence>
<keyword evidence="8" id="KW-0472">Membrane</keyword>
<evidence type="ECO:0000256" key="7">
    <source>
        <dbReference type="SAM" id="MobiDB-lite"/>
    </source>
</evidence>
<dbReference type="InterPro" id="IPR000209">
    <property type="entry name" value="Peptidase_S8/S53_dom"/>
</dbReference>
<keyword evidence="5 6" id="KW-0720">Serine protease</keyword>
<dbReference type="PANTHER" id="PTHR42884:SF14">
    <property type="entry name" value="NEUROENDOCRINE CONVERTASE 1"/>
    <property type="match status" value="1"/>
</dbReference>
<dbReference type="NCBIfam" id="TIGR03921">
    <property type="entry name" value="T7SS_mycosin"/>
    <property type="match status" value="1"/>
</dbReference>
<dbReference type="InterPro" id="IPR023828">
    <property type="entry name" value="Peptidase_S8_Ser-AS"/>
</dbReference>
<evidence type="ECO:0000256" key="5">
    <source>
        <dbReference type="ARBA" id="ARBA00022825"/>
    </source>
</evidence>
<feature type="active site" description="Charge relay system" evidence="6">
    <location>
        <position position="331"/>
    </location>
</feature>
<evidence type="ECO:0000256" key="3">
    <source>
        <dbReference type="ARBA" id="ARBA00022729"/>
    </source>
</evidence>
<dbReference type="InterPro" id="IPR022398">
    <property type="entry name" value="Peptidase_S8_His-AS"/>
</dbReference>
<evidence type="ECO:0000256" key="4">
    <source>
        <dbReference type="ARBA" id="ARBA00022801"/>
    </source>
</evidence>
<feature type="compositionally biased region" description="Polar residues" evidence="7">
    <location>
        <begin position="42"/>
        <end position="52"/>
    </location>
</feature>
<dbReference type="GO" id="GO:0008233">
    <property type="term" value="F:peptidase activity"/>
    <property type="evidence" value="ECO:0007669"/>
    <property type="project" value="UniProtKB-KW"/>
</dbReference>
<evidence type="ECO:0000256" key="6">
    <source>
        <dbReference type="PROSITE-ProRule" id="PRU01240"/>
    </source>
</evidence>
<name>A0ABX8S1E6_NOCIO</name>
<feature type="transmembrane region" description="Helical" evidence="8">
    <location>
        <begin position="423"/>
        <end position="443"/>
    </location>
</feature>
<feature type="compositionally biased region" description="Pro residues" evidence="7">
    <location>
        <begin position="18"/>
        <end position="35"/>
    </location>
</feature>
<comment type="similarity">
    <text evidence="1 6">Belongs to the peptidase S8 family.</text>
</comment>
<accession>A0ABX8S1E6</accession>
<dbReference type="InterPro" id="IPR023827">
    <property type="entry name" value="Peptidase_S8_Asp-AS"/>
</dbReference>
<gene>
    <name evidence="10" type="primary">mycP</name>
    <name evidence="10" type="ORF">KV110_05145</name>
</gene>
<organism evidence="10 11">
    <name type="scientific">Nocardia iowensis</name>
    <dbReference type="NCBI Taxonomy" id="204891"/>
    <lineage>
        <taxon>Bacteria</taxon>
        <taxon>Bacillati</taxon>
        <taxon>Actinomycetota</taxon>
        <taxon>Actinomycetes</taxon>
        <taxon>Mycobacteriales</taxon>
        <taxon>Nocardiaceae</taxon>
        <taxon>Nocardia</taxon>
    </lineage>
</organism>
<keyword evidence="2 6" id="KW-0645">Protease</keyword>
<dbReference type="PROSITE" id="PS00137">
    <property type="entry name" value="SUBTILASE_HIS"/>
    <property type="match status" value="1"/>
</dbReference>
<dbReference type="InterPro" id="IPR023834">
    <property type="entry name" value="T7SS_pept_S8A_mycosin"/>
</dbReference>
<dbReference type="PROSITE" id="PS00138">
    <property type="entry name" value="SUBTILASE_SER"/>
    <property type="match status" value="1"/>
</dbReference>
<dbReference type="Pfam" id="PF00082">
    <property type="entry name" value="Peptidase_S8"/>
    <property type="match status" value="1"/>
</dbReference>
<dbReference type="PANTHER" id="PTHR42884">
    <property type="entry name" value="PROPROTEIN CONVERTASE SUBTILISIN/KEXIN-RELATED"/>
    <property type="match status" value="1"/>
</dbReference>
<evidence type="ECO:0000313" key="11">
    <source>
        <dbReference type="Proteomes" id="UP000694257"/>
    </source>
</evidence>